<name>A0A6S8FQK7_9STRA</name>
<evidence type="ECO:0000256" key="13">
    <source>
        <dbReference type="ARBA" id="ARBA00023128"/>
    </source>
</evidence>
<keyword evidence="8" id="KW-0812">Transmembrane</keyword>
<dbReference type="GO" id="GO:0006207">
    <property type="term" value="P:'de novo' pyrimidine nucleobase biosynthetic process"/>
    <property type="evidence" value="ECO:0007669"/>
    <property type="project" value="InterPro"/>
</dbReference>
<keyword evidence="13 16" id="KW-0496">Mitochondrion</keyword>
<dbReference type="InterPro" id="IPR013785">
    <property type="entry name" value="Aldolase_TIM"/>
</dbReference>
<organism evidence="19">
    <name type="scientific">Aplanochytrium stocchinoi</name>
    <dbReference type="NCBI Taxonomy" id="215587"/>
    <lineage>
        <taxon>Eukaryota</taxon>
        <taxon>Sar</taxon>
        <taxon>Stramenopiles</taxon>
        <taxon>Bigyra</taxon>
        <taxon>Labyrinthulomycetes</taxon>
        <taxon>Thraustochytrida</taxon>
        <taxon>Thraustochytriidae</taxon>
        <taxon>Aplanochytrium</taxon>
    </lineage>
</organism>
<protein>
    <recommendedName>
        <fullName evidence="5 16">Dihydroorotate dehydrogenase (quinone), mitochondrial</fullName>
        <shortName evidence="16">DHOdehase</shortName>
        <ecNumber evidence="4 16">1.3.5.2</ecNumber>
    </recommendedName>
</protein>
<comment type="catalytic activity">
    <reaction evidence="15 16">
        <text>(S)-dihydroorotate + a quinone = orotate + a quinol</text>
        <dbReference type="Rhea" id="RHEA:30187"/>
        <dbReference type="ChEBI" id="CHEBI:24646"/>
        <dbReference type="ChEBI" id="CHEBI:30839"/>
        <dbReference type="ChEBI" id="CHEBI:30864"/>
        <dbReference type="ChEBI" id="CHEBI:132124"/>
        <dbReference type="EC" id="1.3.5.2"/>
    </reaction>
</comment>
<dbReference type="InterPro" id="IPR005720">
    <property type="entry name" value="Dihydroorotate_DH_cat"/>
</dbReference>
<dbReference type="Gene3D" id="3.20.20.70">
    <property type="entry name" value="Aldolase class I"/>
    <property type="match status" value="1"/>
</dbReference>
<evidence type="ECO:0000256" key="2">
    <source>
        <dbReference type="ARBA" id="ARBA00005161"/>
    </source>
</evidence>
<keyword evidence="11" id="KW-1133">Transmembrane helix</keyword>
<dbReference type="GO" id="GO:0005743">
    <property type="term" value="C:mitochondrial inner membrane"/>
    <property type="evidence" value="ECO:0007669"/>
    <property type="project" value="UniProtKB-SubCell"/>
</dbReference>
<dbReference type="CDD" id="cd04738">
    <property type="entry name" value="DHOD_2_like"/>
    <property type="match status" value="1"/>
</dbReference>
<keyword evidence="12 16" id="KW-0560">Oxidoreductase</keyword>
<dbReference type="PROSITE" id="PS00912">
    <property type="entry name" value="DHODEHASE_2"/>
    <property type="match status" value="1"/>
</dbReference>
<keyword evidence="6 16" id="KW-0285">Flavoprotein</keyword>
<dbReference type="GO" id="GO:0106430">
    <property type="term" value="F:dihydroorotate dehydrogenase (quinone) activity"/>
    <property type="evidence" value="ECO:0007669"/>
    <property type="project" value="UniProtKB-EC"/>
</dbReference>
<dbReference type="InterPro" id="IPR005719">
    <property type="entry name" value="Dihydroorotate_DH_2"/>
</dbReference>
<dbReference type="EMBL" id="HBIN01021993">
    <property type="protein sequence ID" value="CAE0446891.1"/>
    <property type="molecule type" value="Transcribed_RNA"/>
</dbReference>
<dbReference type="PANTHER" id="PTHR48109">
    <property type="entry name" value="DIHYDROOROTATE DEHYDROGENASE (QUINONE), MITOCHONDRIAL-RELATED"/>
    <property type="match status" value="1"/>
</dbReference>
<evidence type="ECO:0000256" key="3">
    <source>
        <dbReference type="ARBA" id="ARBA00005359"/>
    </source>
</evidence>
<dbReference type="Pfam" id="PF01180">
    <property type="entry name" value="DHO_dh"/>
    <property type="match status" value="1"/>
</dbReference>
<evidence type="ECO:0000256" key="9">
    <source>
        <dbReference type="ARBA" id="ARBA00022792"/>
    </source>
</evidence>
<feature type="domain" description="Dihydroorotate dehydrogenase catalytic" evidence="17">
    <location>
        <begin position="107"/>
        <end position="405"/>
    </location>
</feature>
<comment type="pathway">
    <text evidence="2 16">Pyrimidine metabolism; UMP biosynthesis via de novo pathway; orotate from (S)-dihydroorotate (quinone route): step 1/1.</text>
</comment>
<comment type="subcellular location">
    <subcellularLocation>
        <location evidence="1 16">Mitochondrion inner membrane</location>
        <topology evidence="1 16">Single-pass membrane protein</topology>
    </subcellularLocation>
</comment>
<evidence type="ECO:0000256" key="11">
    <source>
        <dbReference type="ARBA" id="ARBA00022989"/>
    </source>
</evidence>
<accession>A0A6S8FQK7</accession>
<dbReference type="FunFam" id="3.20.20.70:FF:000066">
    <property type="entry name" value="Dihydroorotate dehydrogenase (quinone), mitochondrial"/>
    <property type="match status" value="1"/>
</dbReference>
<evidence type="ECO:0000256" key="8">
    <source>
        <dbReference type="ARBA" id="ARBA00022692"/>
    </source>
</evidence>
<dbReference type="SUPFAM" id="SSF51395">
    <property type="entry name" value="FMN-linked oxidoreductases"/>
    <property type="match status" value="1"/>
</dbReference>
<comment type="similarity">
    <text evidence="3 16">Belongs to the dihydroorotate dehydrogenase family. Type 2 subfamily.</text>
</comment>
<evidence type="ECO:0000256" key="12">
    <source>
        <dbReference type="ARBA" id="ARBA00023002"/>
    </source>
</evidence>
<keyword evidence="7 16" id="KW-0288">FMN</keyword>
<evidence type="ECO:0000256" key="15">
    <source>
        <dbReference type="ARBA" id="ARBA00048639"/>
    </source>
</evidence>
<evidence type="ECO:0000313" key="18">
    <source>
        <dbReference type="EMBL" id="CAE0446890.1"/>
    </source>
</evidence>
<keyword evidence="10" id="KW-0809">Transit peptide</keyword>
<dbReference type="UniPathway" id="UPA00070">
    <property type="reaction ID" value="UER00946"/>
</dbReference>
<proteinExistence type="inferred from homology"/>
<evidence type="ECO:0000259" key="17">
    <source>
        <dbReference type="Pfam" id="PF01180"/>
    </source>
</evidence>
<comment type="cofactor">
    <cofactor evidence="16">
        <name>FMN</name>
        <dbReference type="ChEBI" id="CHEBI:58210"/>
    </cofactor>
    <text evidence="16">Binds 1 FMN per subunit.</text>
</comment>
<evidence type="ECO:0000256" key="6">
    <source>
        <dbReference type="ARBA" id="ARBA00022630"/>
    </source>
</evidence>
<dbReference type="InterPro" id="IPR050074">
    <property type="entry name" value="DHO_dehydrogenase"/>
</dbReference>
<dbReference type="NCBIfam" id="NF003645">
    <property type="entry name" value="PRK05286.1-2"/>
    <property type="match status" value="1"/>
</dbReference>
<dbReference type="EMBL" id="HBIN01021992">
    <property type="protein sequence ID" value="CAE0446890.1"/>
    <property type="molecule type" value="Transcribed_RNA"/>
</dbReference>
<evidence type="ECO:0000256" key="16">
    <source>
        <dbReference type="RuleBase" id="RU361255"/>
    </source>
</evidence>
<reference evidence="19" key="1">
    <citation type="submission" date="2021-01" db="EMBL/GenBank/DDBJ databases">
        <authorList>
            <person name="Corre E."/>
            <person name="Pelletier E."/>
            <person name="Niang G."/>
            <person name="Scheremetjew M."/>
            <person name="Finn R."/>
            <person name="Kale V."/>
            <person name="Holt S."/>
            <person name="Cochrane G."/>
            <person name="Meng A."/>
            <person name="Brown T."/>
            <person name="Cohen L."/>
        </authorList>
    </citation>
    <scope>NUCLEOTIDE SEQUENCE</scope>
    <source>
        <strain evidence="19">GSBS06</strain>
    </source>
</reference>
<evidence type="ECO:0000256" key="14">
    <source>
        <dbReference type="ARBA" id="ARBA00023136"/>
    </source>
</evidence>
<dbReference type="InterPro" id="IPR001295">
    <property type="entry name" value="Dihydroorotate_DH_CS"/>
</dbReference>
<evidence type="ECO:0000256" key="1">
    <source>
        <dbReference type="ARBA" id="ARBA00004434"/>
    </source>
</evidence>
<dbReference type="NCBIfam" id="NF003652">
    <property type="entry name" value="PRK05286.2-5"/>
    <property type="match status" value="1"/>
</dbReference>
<keyword evidence="14" id="KW-0472">Membrane</keyword>
<dbReference type="PANTHER" id="PTHR48109:SF4">
    <property type="entry name" value="DIHYDROOROTATE DEHYDROGENASE (QUINONE), MITOCHONDRIAL"/>
    <property type="match status" value="1"/>
</dbReference>
<dbReference type="PROSITE" id="PS00911">
    <property type="entry name" value="DHODEHASE_1"/>
    <property type="match status" value="1"/>
</dbReference>
<gene>
    <name evidence="18" type="ORF">ASTO00021_LOCUS16880</name>
    <name evidence="19" type="ORF">ASTO00021_LOCUS16881</name>
</gene>
<dbReference type="AlphaFoldDB" id="A0A6S8FQK7"/>
<evidence type="ECO:0000256" key="7">
    <source>
        <dbReference type="ARBA" id="ARBA00022643"/>
    </source>
</evidence>
<dbReference type="NCBIfam" id="TIGR01036">
    <property type="entry name" value="pyrD_sub2"/>
    <property type="match status" value="1"/>
</dbReference>
<dbReference type="GO" id="GO:0044205">
    <property type="term" value="P:'de novo' UMP biosynthetic process"/>
    <property type="evidence" value="ECO:0007669"/>
    <property type="project" value="UniProtKB-UniPathway"/>
</dbReference>
<evidence type="ECO:0000313" key="19">
    <source>
        <dbReference type="EMBL" id="CAE0446891.1"/>
    </source>
</evidence>
<evidence type="ECO:0000256" key="10">
    <source>
        <dbReference type="ARBA" id="ARBA00022946"/>
    </source>
</evidence>
<evidence type="ECO:0000256" key="5">
    <source>
        <dbReference type="ARBA" id="ARBA00017599"/>
    </source>
</evidence>
<sequence>MDIIDLTIKAYFPLLLVSDKSKGPLTGDKFRHMQRNMLKRALLGTTGGAAAFLGACLYKQDEWTYANVLMPVVQIALDGEDAHRWGVWAASKNLFPKCNFTPTRSLMETKVWDLTFPNPLGMAAGFDKDGEGVEGIARLGFGFVEVGSVTPLPQPGNARPRVFRLYEDKAVINRYGFNSAGHEKVLQNVSEYIDKKRETPCILGINLGKNKTSSSAVDDYSKGVNTFFDVADYLVVNVSSPNTPGLRNLQARKELSELISGVTKARDLKCKDGSRCTPLLLKIAPDLTEEDKLDIADVVLVHKVDGLIVANTTVSRPDSLLSSNKNETGGLSGAPLKNLSTTVIRDMYKLTNGKIPIIGVGGVSNGADALEKIKAGASLVQVYSALTYQGPPLAKKILQELEELLKRIECKNVSELIGIDVEL</sequence>
<dbReference type="EC" id="1.3.5.2" evidence="4 16"/>
<keyword evidence="9 16" id="KW-0999">Mitochondrion inner membrane</keyword>
<evidence type="ECO:0000256" key="4">
    <source>
        <dbReference type="ARBA" id="ARBA00012791"/>
    </source>
</evidence>